<dbReference type="CDD" id="cd09076">
    <property type="entry name" value="L1-EN"/>
    <property type="match status" value="1"/>
</dbReference>
<sequence length="272" mass="30281">MSGGQSRKETIGRRPLSPKVVTKIATWNVRSMNITGKARTIAMEMKRYGIQSLGIAKARWKDYGQMRLTSGETKLYSGHVGENAVHSEGVAVMISQDALKTLIGWEPVSPRIITAKFQTTNKNISLNIIQCYAPTNDADDETKEDFYQLLEETTRKLSTKDITIVMGDMKAKVGNDNTGFEEVIGKNGIGTMNENGELFASFCAIHNLVIGGTIFPHKQLHLATWVSPDMKTENQIDHVCISRKFRRSLQDVRVKRGADAASDHHLLFANIK</sequence>
<dbReference type="PANTHER" id="PTHR23227">
    <property type="entry name" value="BUCENTAUR RELATED"/>
    <property type="match status" value="1"/>
</dbReference>
<dbReference type="PANTHER" id="PTHR23227:SF67">
    <property type="entry name" value="CRANIOFACIAL DEVELOPMENT PROTEIN 2-LIKE"/>
    <property type="match status" value="1"/>
</dbReference>
<keyword evidence="1" id="KW-1185">Reference proteome</keyword>
<dbReference type="GeneID" id="111102101"/>
<dbReference type="AlphaFoldDB" id="A0A8B8AH06"/>
<dbReference type="InterPro" id="IPR036691">
    <property type="entry name" value="Endo/exonu/phosph_ase_sf"/>
</dbReference>
<reference evidence="2" key="1">
    <citation type="submission" date="2025-08" db="UniProtKB">
        <authorList>
            <consortium name="RefSeq"/>
        </authorList>
    </citation>
    <scope>IDENTIFICATION</scope>
    <source>
        <tissue evidence="2">Whole sample</tissue>
    </source>
</reference>
<proteinExistence type="predicted"/>
<dbReference type="Proteomes" id="UP000694844">
    <property type="component" value="Chromosome 6"/>
</dbReference>
<protein>
    <submittedName>
        <fullName evidence="2">Craniofacial development protein 2-like</fullName>
    </submittedName>
</protein>
<evidence type="ECO:0000313" key="2">
    <source>
        <dbReference type="RefSeq" id="XP_022290460.1"/>
    </source>
</evidence>
<dbReference type="Gene3D" id="3.60.10.10">
    <property type="entry name" value="Endonuclease/exonuclease/phosphatase"/>
    <property type="match status" value="1"/>
</dbReference>
<dbReference type="SUPFAM" id="SSF56219">
    <property type="entry name" value="DNase I-like"/>
    <property type="match status" value="1"/>
</dbReference>
<dbReference type="RefSeq" id="XP_022290460.1">
    <property type="nucleotide sequence ID" value="XM_022434752.1"/>
</dbReference>
<gene>
    <name evidence="2" type="primary">LOC111102101</name>
</gene>
<organism evidence="1 2">
    <name type="scientific">Crassostrea virginica</name>
    <name type="common">Eastern oyster</name>
    <dbReference type="NCBI Taxonomy" id="6565"/>
    <lineage>
        <taxon>Eukaryota</taxon>
        <taxon>Metazoa</taxon>
        <taxon>Spiralia</taxon>
        <taxon>Lophotrochozoa</taxon>
        <taxon>Mollusca</taxon>
        <taxon>Bivalvia</taxon>
        <taxon>Autobranchia</taxon>
        <taxon>Pteriomorphia</taxon>
        <taxon>Ostreida</taxon>
        <taxon>Ostreoidea</taxon>
        <taxon>Ostreidae</taxon>
        <taxon>Crassostrea</taxon>
    </lineage>
</organism>
<name>A0A8B8AH06_CRAVI</name>
<evidence type="ECO:0000313" key="1">
    <source>
        <dbReference type="Proteomes" id="UP000694844"/>
    </source>
</evidence>
<dbReference type="InterPro" id="IPR027124">
    <property type="entry name" value="Swc5/CFDP1/2"/>
</dbReference>
<dbReference type="OrthoDB" id="10030815at2759"/>
<accession>A0A8B8AH06</accession>
<dbReference type="KEGG" id="cvn:111102101"/>